<sequence length="183" mass="20573">MISVKEINEFINKITQIKKGDFSELISKTRDVFDARLVSYTSRTQNWLLGAVIGEIGANTFDHNFSFRTEVPKGVFCDFDSNPGYIFLCDFGVGLKTTLSRVLKEIDDDSKAIETAFTKPISGRAPEMRGNGLKFVIKSVVENQWNLFFQSGNAVCNADKNGYSFEKSDYNHDGCFCIISCKE</sequence>
<reference evidence="1 2" key="1">
    <citation type="submission" date="2020-08" db="EMBL/GenBank/DDBJ databases">
        <title>Genomic Encyclopedia of Type Strains, Phase IV (KMG-IV): sequencing the most valuable type-strain genomes for metagenomic binning, comparative biology and taxonomic classification.</title>
        <authorList>
            <person name="Goeker M."/>
        </authorList>
    </citation>
    <scope>NUCLEOTIDE SEQUENCE [LARGE SCALE GENOMIC DNA]</scope>
    <source>
        <strain evidence="1 2">DSM 103462</strain>
    </source>
</reference>
<gene>
    <name evidence="1" type="ORF">HNP76_000427</name>
</gene>
<name>A0A7W8G7A7_9SPIR</name>
<proteinExistence type="predicted"/>
<evidence type="ECO:0000313" key="2">
    <source>
        <dbReference type="Proteomes" id="UP000518887"/>
    </source>
</evidence>
<comment type="caution">
    <text evidence="1">The sequence shown here is derived from an EMBL/GenBank/DDBJ whole genome shotgun (WGS) entry which is preliminary data.</text>
</comment>
<evidence type="ECO:0000313" key="1">
    <source>
        <dbReference type="EMBL" id="MBB5225087.1"/>
    </source>
</evidence>
<organism evidence="1 2">
    <name type="scientific">Treponema ruminis</name>
    <dbReference type="NCBI Taxonomy" id="744515"/>
    <lineage>
        <taxon>Bacteria</taxon>
        <taxon>Pseudomonadati</taxon>
        <taxon>Spirochaetota</taxon>
        <taxon>Spirochaetia</taxon>
        <taxon>Spirochaetales</taxon>
        <taxon>Treponemataceae</taxon>
        <taxon>Treponema</taxon>
    </lineage>
</organism>
<protein>
    <submittedName>
        <fullName evidence="1">Uncharacterized protein</fullName>
    </submittedName>
</protein>
<accession>A0A7W8G7A7</accession>
<keyword evidence="2" id="KW-1185">Reference proteome</keyword>
<dbReference type="Proteomes" id="UP000518887">
    <property type="component" value="Unassembled WGS sequence"/>
</dbReference>
<dbReference type="AlphaFoldDB" id="A0A7W8G7A7"/>
<dbReference type="RefSeq" id="WP_184656992.1">
    <property type="nucleotide sequence ID" value="NZ_JACHFQ010000001.1"/>
</dbReference>
<dbReference type="EMBL" id="JACHFQ010000001">
    <property type="protein sequence ID" value="MBB5225087.1"/>
    <property type="molecule type" value="Genomic_DNA"/>
</dbReference>